<sequence>MSTPATRPTRAPRTAGTHARPGGRRKRPLTGAQRENRTGLAFVTPTFVVVLVVVIVPILWTVLLAFQRARLVDIQGMGLFGNWSLQNFSQVFSSPGFWSSLLTTLVYTVGGTAGSLVLGLIAALALRRPFRGRGLLRGTMLLPYVAPVVAVTFVWEVALSPQYGIVNNWGTRFLGWHDPIAFLSTRSYEVDLLGWHVGVPLALLTVVAFETWRYFPFAFLFLLARLQAVPPGLEEAARVDGATPTQRFRYVLLPQLMPVIALLSVLRFIMTFNKFDDVYLLTGGSSGTDVVAVRVYDFLTARFDVGAASAQALVLAVVLMVLLGLYFAFFARKTQEEA</sequence>
<dbReference type="PROSITE" id="PS50928">
    <property type="entry name" value="ABC_TM1"/>
    <property type="match status" value="1"/>
</dbReference>
<protein>
    <submittedName>
        <fullName evidence="10">Transporter</fullName>
    </submittedName>
</protein>
<dbReference type="CDD" id="cd06261">
    <property type="entry name" value="TM_PBP2"/>
    <property type="match status" value="1"/>
</dbReference>
<comment type="caution">
    <text evidence="10">The sequence shown here is derived from an EMBL/GenBank/DDBJ whole genome shotgun (WGS) entry which is preliminary data.</text>
</comment>
<dbReference type="AlphaFoldDB" id="A0A919L7G6"/>
<comment type="subcellular location">
    <subcellularLocation>
        <location evidence="1 7">Cell membrane</location>
        <topology evidence="1 7">Multi-pass membrane protein</topology>
    </subcellularLocation>
</comment>
<keyword evidence="11" id="KW-1185">Reference proteome</keyword>
<reference evidence="10" key="2">
    <citation type="submission" date="2020-09" db="EMBL/GenBank/DDBJ databases">
        <authorList>
            <person name="Sun Q."/>
            <person name="Ohkuma M."/>
        </authorList>
    </citation>
    <scope>NUCLEOTIDE SEQUENCE</scope>
    <source>
        <strain evidence="10">JCM 5069</strain>
    </source>
</reference>
<dbReference type="GO" id="GO:0005886">
    <property type="term" value="C:plasma membrane"/>
    <property type="evidence" value="ECO:0007669"/>
    <property type="project" value="UniProtKB-SubCell"/>
</dbReference>
<evidence type="ECO:0000256" key="3">
    <source>
        <dbReference type="ARBA" id="ARBA00022475"/>
    </source>
</evidence>
<evidence type="ECO:0000256" key="6">
    <source>
        <dbReference type="ARBA" id="ARBA00023136"/>
    </source>
</evidence>
<feature type="transmembrane region" description="Helical" evidence="7">
    <location>
        <begin position="193"/>
        <end position="215"/>
    </location>
</feature>
<reference evidence="10" key="1">
    <citation type="journal article" date="2014" name="Int. J. Syst. Evol. Microbiol.">
        <title>Complete genome sequence of Corynebacterium casei LMG S-19264T (=DSM 44701T), isolated from a smear-ripened cheese.</title>
        <authorList>
            <consortium name="US DOE Joint Genome Institute (JGI-PGF)"/>
            <person name="Walter F."/>
            <person name="Albersmeier A."/>
            <person name="Kalinowski J."/>
            <person name="Ruckert C."/>
        </authorList>
    </citation>
    <scope>NUCLEOTIDE SEQUENCE</scope>
    <source>
        <strain evidence="10">JCM 5069</strain>
    </source>
</reference>
<dbReference type="PANTHER" id="PTHR43227">
    <property type="entry name" value="BLL4140 PROTEIN"/>
    <property type="match status" value="1"/>
</dbReference>
<evidence type="ECO:0000256" key="8">
    <source>
        <dbReference type="SAM" id="MobiDB-lite"/>
    </source>
</evidence>
<feature type="transmembrane region" description="Helical" evidence="7">
    <location>
        <begin position="138"/>
        <end position="158"/>
    </location>
</feature>
<dbReference type="EMBL" id="BNCD01000024">
    <property type="protein sequence ID" value="GHH86758.1"/>
    <property type="molecule type" value="Genomic_DNA"/>
</dbReference>
<proteinExistence type="inferred from homology"/>
<feature type="transmembrane region" description="Helical" evidence="7">
    <location>
        <begin position="250"/>
        <end position="270"/>
    </location>
</feature>
<feature type="transmembrane region" description="Helical" evidence="7">
    <location>
        <begin position="312"/>
        <end position="331"/>
    </location>
</feature>
<comment type="similarity">
    <text evidence="7">Belongs to the binding-protein-dependent transport system permease family.</text>
</comment>
<dbReference type="PANTHER" id="PTHR43227:SF8">
    <property type="entry name" value="DIACETYLCHITOBIOSE UPTAKE SYSTEM PERMEASE PROTEIN DASB"/>
    <property type="match status" value="1"/>
</dbReference>
<dbReference type="Gene3D" id="1.10.3720.10">
    <property type="entry name" value="MetI-like"/>
    <property type="match status" value="1"/>
</dbReference>
<dbReference type="InterPro" id="IPR050809">
    <property type="entry name" value="UgpAE/MalFG_permease"/>
</dbReference>
<evidence type="ECO:0000256" key="2">
    <source>
        <dbReference type="ARBA" id="ARBA00022448"/>
    </source>
</evidence>
<dbReference type="InterPro" id="IPR000515">
    <property type="entry name" value="MetI-like"/>
</dbReference>
<dbReference type="RefSeq" id="WP_189937434.1">
    <property type="nucleotide sequence ID" value="NZ_BNCD01000024.1"/>
</dbReference>
<feature type="transmembrane region" description="Helical" evidence="7">
    <location>
        <begin position="105"/>
        <end position="126"/>
    </location>
</feature>
<evidence type="ECO:0000313" key="10">
    <source>
        <dbReference type="EMBL" id="GHH86758.1"/>
    </source>
</evidence>
<evidence type="ECO:0000256" key="5">
    <source>
        <dbReference type="ARBA" id="ARBA00022989"/>
    </source>
</evidence>
<keyword evidence="5 7" id="KW-1133">Transmembrane helix</keyword>
<keyword evidence="4 7" id="KW-0812">Transmembrane</keyword>
<feature type="domain" description="ABC transmembrane type-1" evidence="9">
    <location>
        <begin position="101"/>
        <end position="326"/>
    </location>
</feature>
<keyword evidence="6 7" id="KW-0472">Membrane</keyword>
<feature type="region of interest" description="Disordered" evidence="8">
    <location>
        <begin position="1"/>
        <end position="31"/>
    </location>
</feature>
<evidence type="ECO:0000313" key="11">
    <source>
        <dbReference type="Proteomes" id="UP000603708"/>
    </source>
</evidence>
<feature type="compositionally biased region" description="Low complexity" evidence="8">
    <location>
        <begin position="1"/>
        <end position="20"/>
    </location>
</feature>
<evidence type="ECO:0000259" key="9">
    <source>
        <dbReference type="PROSITE" id="PS50928"/>
    </source>
</evidence>
<feature type="transmembrane region" description="Helical" evidence="7">
    <location>
        <begin position="40"/>
        <end position="66"/>
    </location>
</feature>
<evidence type="ECO:0000256" key="7">
    <source>
        <dbReference type="RuleBase" id="RU363032"/>
    </source>
</evidence>
<dbReference type="InterPro" id="IPR035906">
    <property type="entry name" value="MetI-like_sf"/>
</dbReference>
<name>A0A919L7G6_9ACTN</name>
<dbReference type="GO" id="GO:0055085">
    <property type="term" value="P:transmembrane transport"/>
    <property type="evidence" value="ECO:0007669"/>
    <property type="project" value="InterPro"/>
</dbReference>
<organism evidence="10 11">
    <name type="scientific">Streptomyces sulfonofaciens</name>
    <dbReference type="NCBI Taxonomy" id="68272"/>
    <lineage>
        <taxon>Bacteria</taxon>
        <taxon>Bacillati</taxon>
        <taxon>Actinomycetota</taxon>
        <taxon>Actinomycetes</taxon>
        <taxon>Kitasatosporales</taxon>
        <taxon>Streptomycetaceae</taxon>
        <taxon>Streptomyces</taxon>
    </lineage>
</organism>
<dbReference type="Pfam" id="PF00528">
    <property type="entry name" value="BPD_transp_1"/>
    <property type="match status" value="1"/>
</dbReference>
<accession>A0A919L7G6</accession>
<evidence type="ECO:0000256" key="1">
    <source>
        <dbReference type="ARBA" id="ARBA00004651"/>
    </source>
</evidence>
<gene>
    <name evidence="10" type="ORF">GCM10018793_59920</name>
</gene>
<keyword evidence="3" id="KW-1003">Cell membrane</keyword>
<evidence type="ECO:0000256" key="4">
    <source>
        <dbReference type="ARBA" id="ARBA00022692"/>
    </source>
</evidence>
<dbReference type="SUPFAM" id="SSF161098">
    <property type="entry name" value="MetI-like"/>
    <property type="match status" value="1"/>
</dbReference>
<keyword evidence="2 7" id="KW-0813">Transport</keyword>
<dbReference type="Proteomes" id="UP000603708">
    <property type="component" value="Unassembled WGS sequence"/>
</dbReference>